<feature type="transmembrane region" description="Helical" evidence="8">
    <location>
        <begin position="108"/>
        <end position="129"/>
    </location>
</feature>
<sequence>MAFGHRRHRSSFLVDLGVLRQIQSVAAALLFVGQARKPPQNRETGELMAKLNLAGWRDREDLEEDYGPHKLSSPMPYFWTMVLFLIIVGFVAAILFRQASEAFAGNPGLNGLILGVLAIGILLAFNHVLSLRPEVRWFNSFRAAGSADKVGRDPVLLAPMRALIGGRQTTAISTAALRSILDSIAARLDESRDITRYLAGLLVFLGLLGTFWGLLGTIGSINTVIQSLDAGSGSTDDLLTSLKSGLSAPLTGMGTAFSASLFGLSGSLIVGFLDLQAGRAQNRFYTELENWLSSVTDVGHGFSQPGEMSDGAPAEELRRLTDQLARMTHEGGVNQRTTAAMASLAEGIQGLVKNMRGEQQMLRDWIEAQQEEAKAMRKTLDRLTARIGQADRITVQTEKSVSPAKLSRMEDSGGD</sequence>
<protein>
    <recommendedName>
        <fullName evidence="9">MotA/TolQ/ExbB proton channel domain-containing protein</fullName>
    </recommendedName>
</protein>
<gene>
    <name evidence="10" type="ORF">EMEDMD4_310133</name>
</gene>
<evidence type="ECO:0000256" key="4">
    <source>
        <dbReference type="ARBA" id="ARBA00022989"/>
    </source>
</evidence>
<dbReference type="Proteomes" id="UP000507954">
    <property type="component" value="Unassembled WGS sequence"/>
</dbReference>
<keyword evidence="3 8" id="KW-0812">Transmembrane</keyword>
<feature type="region of interest" description="Disordered" evidence="7">
    <location>
        <begin position="394"/>
        <end position="415"/>
    </location>
</feature>
<evidence type="ECO:0000313" key="10">
    <source>
        <dbReference type="EMBL" id="VTZ61884.1"/>
    </source>
</evidence>
<dbReference type="EMBL" id="CABFNB010000097">
    <property type="protein sequence ID" value="VTZ61884.1"/>
    <property type="molecule type" value="Genomic_DNA"/>
</dbReference>
<evidence type="ECO:0000256" key="1">
    <source>
        <dbReference type="ARBA" id="ARBA00004651"/>
    </source>
</evidence>
<comment type="subcellular location">
    <subcellularLocation>
        <location evidence="1">Cell membrane</location>
        <topology evidence="1">Multi-pass membrane protein</topology>
    </subcellularLocation>
    <subcellularLocation>
        <location evidence="6">Membrane</location>
        <topology evidence="6">Multi-pass membrane protein</topology>
    </subcellularLocation>
</comment>
<keyword evidence="6" id="KW-0653">Protein transport</keyword>
<accession>A0A508X1Q3</accession>
<dbReference type="Pfam" id="PF01618">
    <property type="entry name" value="MotA_ExbB"/>
    <property type="match status" value="1"/>
</dbReference>
<dbReference type="GO" id="GO:0005886">
    <property type="term" value="C:plasma membrane"/>
    <property type="evidence" value="ECO:0007669"/>
    <property type="project" value="UniProtKB-SubCell"/>
</dbReference>
<dbReference type="GO" id="GO:0015031">
    <property type="term" value="P:protein transport"/>
    <property type="evidence" value="ECO:0007669"/>
    <property type="project" value="UniProtKB-KW"/>
</dbReference>
<keyword evidence="2" id="KW-1003">Cell membrane</keyword>
<evidence type="ECO:0000256" key="2">
    <source>
        <dbReference type="ARBA" id="ARBA00022475"/>
    </source>
</evidence>
<keyword evidence="6" id="KW-0813">Transport</keyword>
<evidence type="ECO:0000256" key="5">
    <source>
        <dbReference type="ARBA" id="ARBA00023136"/>
    </source>
</evidence>
<feature type="domain" description="MotA/TolQ/ExbB proton channel" evidence="9">
    <location>
        <begin position="152"/>
        <end position="261"/>
    </location>
</feature>
<proteinExistence type="inferred from homology"/>
<evidence type="ECO:0000256" key="6">
    <source>
        <dbReference type="RuleBase" id="RU004057"/>
    </source>
</evidence>
<dbReference type="InterPro" id="IPR002898">
    <property type="entry name" value="MotA_ExbB_proton_chnl"/>
</dbReference>
<evidence type="ECO:0000259" key="9">
    <source>
        <dbReference type="Pfam" id="PF01618"/>
    </source>
</evidence>
<keyword evidence="4 8" id="KW-1133">Transmembrane helix</keyword>
<comment type="similarity">
    <text evidence="6">Belongs to the exbB/tolQ family.</text>
</comment>
<feature type="transmembrane region" description="Helical" evidence="8">
    <location>
        <begin position="250"/>
        <end position="273"/>
    </location>
</feature>
<name>A0A508X1Q3_9HYPH</name>
<dbReference type="AlphaFoldDB" id="A0A508X1Q3"/>
<evidence type="ECO:0000256" key="8">
    <source>
        <dbReference type="SAM" id="Phobius"/>
    </source>
</evidence>
<feature type="transmembrane region" description="Helical" evidence="8">
    <location>
        <begin position="197"/>
        <end position="215"/>
    </location>
</feature>
<evidence type="ECO:0000256" key="7">
    <source>
        <dbReference type="SAM" id="MobiDB-lite"/>
    </source>
</evidence>
<organism evidence="10">
    <name type="scientific">Sinorhizobium medicae</name>
    <dbReference type="NCBI Taxonomy" id="110321"/>
    <lineage>
        <taxon>Bacteria</taxon>
        <taxon>Pseudomonadati</taxon>
        <taxon>Pseudomonadota</taxon>
        <taxon>Alphaproteobacteria</taxon>
        <taxon>Hyphomicrobiales</taxon>
        <taxon>Rhizobiaceae</taxon>
        <taxon>Sinorhizobium/Ensifer group</taxon>
        <taxon>Sinorhizobium</taxon>
    </lineage>
</organism>
<feature type="transmembrane region" description="Helical" evidence="8">
    <location>
        <begin position="77"/>
        <end position="96"/>
    </location>
</feature>
<evidence type="ECO:0000256" key="3">
    <source>
        <dbReference type="ARBA" id="ARBA00022692"/>
    </source>
</evidence>
<keyword evidence="5 8" id="KW-0472">Membrane</keyword>
<reference evidence="10" key="1">
    <citation type="submission" date="2019-06" db="EMBL/GenBank/DDBJ databases">
        <authorList>
            <person name="Le Quere A."/>
            <person name="Colella S."/>
        </authorList>
    </citation>
    <scope>NUCLEOTIDE SEQUENCE</scope>
    <source>
        <strain evidence="10">EmedicaeMD41</strain>
    </source>
</reference>